<dbReference type="Proteomes" id="UP000235672">
    <property type="component" value="Unassembled WGS sequence"/>
</dbReference>
<dbReference type="PANTHER" id="PTHR35896">
    <property type="entry name" value="IG-LIKE DOMAIN-CONTAINING PROTEIN"/>
    <property type="match status" value="1"/>
</dbReference>
<proteinExistence type="predicted"/>
<evidence type="ECO:0000313" key="3">
    <source>
        <dbReference type="Proteomes" id="UP000235672"/>
    </source>
</evidence>
<organism evidence="2 3">
    <name type="scientific">Hyaloscypha hepaticicola</name>
    <dbReference type="NCBI Taxonomy" id="2082293"/>
    <lineage>
        <taxon>Eukaryota</taxon>
        <taxon>Fungi</taxon>
        <taxon>Dikarya</taxon>
        <taxon>Ascomycota</taxon>
        <taxon>Pezizomycotina</taxon>
        <taxon>Leotiomycetes</taxon>
        <taxon>Helotiales</taxon>
        <taxon>Hyaloscyphaceae</taxon>
        <taxon>Hyaloscypha</taxon>
    </lineage>
</organism>
<name>A0A2J6PRK9_9HELO</name>
<keyword evidence="1" id="KW-0472">Membrane</keyword>
<keyword evidence="1" id="KW-1133">Transmembrane helix</keyword>
<sequence>MNFRWIYEKATQRASPMFRNVEKYDPILEKSPDDNDGSNLSYTSQPENKHANILLWLCFLLALITTTIVSFSSARINSMSFVVWKTIHEELATHQQTANHPSSLEQIQSKPESVATTGDEFGHCGSSIEEARALGCKFDPMTWAWMRPECYREDLINSFLNRTEWRFYLNEDLNPKEEIPREEWLRGDHLALWTPRKYKFFHCTYLWRKLHLAYKEHLPMDSSTMSMAHTDHCEKSVTHDILPTEKYYCDDWPDACPTGVHTAWAKCGWY</sequence>
<protein>
    <submittedName>
        <fullName evidence="2">Uncharacterized protein</fullName>
    </submittedName>
</protein>
<dbReference type="STRING" id="1745343.A0A2J6PRK9"/>
<dbReference type="EMBL" id="KZ613504">
    <property type="protein sequence ID" value="PMD16631.1"/>
    <property type="molecule type" value="Genomic_DNA"/>
</dbReference>
<reference evidence="2 3" key="1">
    <citation type="submission" date="2016-05" db="EMBL/GenBank/DDBJ databases">
        <title>A degradative enzymes factory behind the ericoid mycorrhizal symbiosis.</title>
        <authorList>
            <consortium name="DOE Joint Genome Institute"/>
            <person name="Martino E."/>
            <person name="Morin E."/>
            <person name="Grelet G."/>
            <person name="Kuo A."/>
            <person name="Kohler A."/>
            <person name="Daghino S."/>
            <person name="Barry K."/>
            <person name="Choi C."/>
            <person name="Cichocki N."/>
            <person name="Clum A."/>
            <person name="Copeland A."/>
            <person name="Hainaut M."/>
            <person name="Haridas S."/>
            <person name="Labutti K."/>
            <person name="Lindquist E."/>
            <person name="Lipzen A."/>
            <person name="Khouja H.-R."/>
            <person name="Murat C."/>
            <person name="Ohm R."/>
            <person name="Olson A."/>
            <person name="Spatafora J."/>
            <person name="Veneault-Fourrey C."/>
            <person name="Henrissat B."/>
            <person name="Grigoriev I."/>
            <person name="Martin F."/>
            <person name="Perotto S."/>
        </authorList>
    </citation>
    <scope>NUCLEOTIDE SEQUENCE [LARGE SCALE GENOMIC DNA]</scope>
    <source>
        <strain evidence="2 3">UAMH 7357</strain>
    </source>
</reference>
<evidence type="ECO:0000313" key="2">
    <source>
        <dbReference type="EMBL" id="PMD16631.1"/>
    </source>
</evidence>
<dbReference type="AlphaFoldDB" id="A0A2J6PRK9"/>
<evidence type="ECO:0000256" key="1">
    <source>
        <dbReference type="SAM" id="Phobius"/>
    </source>
</evidence>
<gene>
    <name evidence="2" type="ORF">NA56DRAFT_649212</name>
</gene>
<dbReference type="OrthoDB" id="3501153at2759"/>
<feature type="transmembrane region" description="Helical" evidence="1">
    <location>
        <begin position="53"/>
        <end position="71"/>
    </location>
</feature>
<dbReference type="InterPro" id="IPR053008">
    <property type="entry name" value="Phomopsin_biosynth_assoc"/>
</dbReference>
<keyword evidence="1" id="KW-0812">Transmembrane</keyword>
<dbReference type="PANTHER" id="PTHR35896:SF3">
    <property type="entry name" value="MAJOR FACILITATOR SUPERFAMILY TRANSPORTER"/>
    <property type="match status" value="1"/>
</dbReference>
<keyword evidence="3" id="KW-1185">Reference proteome</keyword>
<accession>A0A2J6PRK9</accession>